<dbReference type="GO" id="GO:0051252">
    <property type="term" value="P:regulation of RNA metabolic process"/>
    <property type="evidence" value="ECO:0007669"/>
    <property type="project" value="InterPro"/>
</dbReference>
<sequence>MSGLSGLMVRGAAGGRWVGLIRASGVLGFPPASPVPVAVLFQEGGKSSSATTIGGRARMMGTTYKAPLTPPPDAERMGTADLCDVHMPDPVDAIVPRAVEAASVNYFRDYGSKRRFFGPISTVKCFENNPLVRKALEEEGKGRVLVVDAGASTRCAVLGDMLAEMGAKNGWEGIIINGCCRDSEDIGRMDIGVKAIGTHPLKSSKRDPGLRDVDVSFAGVTFRPGEYVYADNDGVLVSRKKLEL</sequence>
<dbReference type="NCBIfam" id="TIGR01935">
    <property type="entry name" value="NOT-MenG"/>
    <property type="match status" value="1"/>
</dbReference>
<evidence type="ECO:0000313" key="10">
    <source>
        <dbReference type="EMBL" id="QDZ22391.1"/>
    </source>
</evidence>
<dbReference type="GO" id="GO:0047443">
    <property type="term" value="F:4-hydroxy-4-methyl-2-oxoglutarate aldolase activity"/>
    <property type="evidence" value="ECO:0007669"/>
    <property type="project" value="UniProtKB-EC"/>
</dbReference>
<dbReference type="Pfam" id="PF03737">
    <property type="entry name" value="RraA-like"/>
    <property type="match status" value="1"/>
</dbReference>
<dbReference type="PANTHER" id="PTHR33254">
    <property type="entry name" value="4-HYDROXY-4-METHYL-2-OXOGLUTARATE ALDOLASE 3-RELATED"/>
    <property type="match status" value="1"/>
</dbReference>
<dbReference type="InterPro" id="IPR010203">
    <property type="entry name" value="RraA"/>
</dbReference>
<proteinExistence type="inferred from homology"/>
<keyword evidence="11" id="KW-1185">Reference proteome</keyword>
<dbReference type="NCBIfam" id="NF006875">
    <property type="entry name" value="PRK09372.1"/>
    <property type="match status" value="1"/>
</dbReference>
<dbReference type="OrthoDB" id="1476984at2759"/>
<evidence type="ECO:0000256" key="3">
    <source>
        <dbReference type="ARBA" id="ARBA00011233"/>
    </source>
</evidence>
<name>A0A5B8MPX1_9CHLO</name>
<organism evidence="10 11">
    <name type="scientific">Chloropicon primus</name>
    <dbReference type="NCBI Taxonomy" id="1764295"/>
    <lineage>
        <taxon>Eukaryota</taxon>
        <taxon>Viridiplantae</taxon>
        <taxon>Chlorophyta</taxon>
        <taxon>Chloropicophyceae</taxon>
        <taxon>Chloropicales</taxon>
        <taxon>Chloropicaceae</taxon>
        <taxon>Chloropicon</taxon>
    </lineage>
</organism>
<keyword evidence="5 9" id="KW-0456">Lyase</keyword>
<feature type="binding site" evidence="8">
    <location>
        <begin position="159"/>
        <end position="162"/>
    </location>
    <ligand>
        <name>substrate</name>
    </ligand>
</feature>
<comment type="cofactor">
    <cofactor evidence="9">
        <name>a divalent metal cation</name>
        <dbReference type="ChEBI" id="CHEBI:60240"/>
    </cofactor>
</comment>
<evidence type="ECO:0000256" key="5">
    <source>
        <dbReference type="ARBA" id="ARBA00023239"/>
    </source>
</evidence>
<keyword evidence="10" id="KW-0808">Transferase</keyword>
<gene>
    <name evidence="10" type="ORF">A3770_07p49090</name>
</gene>
<comment type="cofactor">
    <cofactor evidence="8">
        <name>Mg(2+)</name>
        <dbReference type="ChEBI" id="CHEBI:18420"/>
    </cofactor>
</comment>
<dbReference type="Gene3D" id="3.50.30.40">
    <property type="entry name" value="Ribonuclease E inhibitor RraA/RraA-like"/>
    <property type="match status" value="1"/>
</dbReference>
<evidence type="ECO:0000256" key="2">
    <source>
        <dbReference type="ARBA" id="ARBA00008621"/>
    </source>
</evidence>
<dbReference type="SUPFAM" id="SSF89562">
    <property type="entry name" value="RraA-like"/>
    <property type="match status" value="1"/>
</dbReference>
<comment type="function">
    <text evidence="6 9">Catalyzes the aldol cleavage of 4-hydroxy-4-methyl-2-oxoglutarate (HMG) into 2 molecules of pyruvate. Also contains a secondary oxaloacetate (OAA) decarboxylase activity due to the common pyruvate enolate transition state formed following C-C bond cleavage in the retro-aldol and decarboxylation reactions.</text>
</comment>
<protein>
    <recommendedName>
        <fullName evidence="9">4-hydroxy-4-methyl-2-oxoglutarate aldolase</fullName>
        <shortName evidence="9">HMG aldolase</shortName>
        <ecNumber evidence="9">4.1.1.112</ecNumber>
        <ecNumber evidence="9">4.1.3.17</ecNumber>
    </recommendedName>
    <alternativeName>
        <fullName evidence="9">Oxaloacetate decarboxylase</fullName>
    </alternativeName>
</protein>
<dbReference type="PANTHER" id="PTHR33254:SF4">
    <property type="entry name" value="4-HYDROXY-4-METHYL-2-OXOGLUTARATE ALDOLASE 3-RELATED"/>
    <property type="match status" value="1"/>
</dbReference>
<dbReference type="GO" id="GO:0008948">
    <property type="term" value="F:oxaloacetate decarboxylase activity"/>
    <property type="evidence" value="ECO:0007669"/>
    <property type="project" value="UniProtKB-EC"/>
</dbReference>
<keyword evidence="10" id="KW-0489">Methyltransferase</keyword>
<evidence type="ECO:0000256" key="4">
    <source>
        <dbReference type="ARBA" id="ARBA00022723"/>
    </source>
</evidence>
<dbReference type="CDD" id="cd16841">
    <property type="entry name" value="RraA_family"/>
    <property type="match status" value="1"/>
</dbReference>
<dbReference type="AlphaFoldDB" id="A0A5B8MPX1"/>
<dbReference type="EMBL" id="CP031040">
    <property type="protein sequence ID" value="QDZ22391.1"/>
    <property type="molecule type" value="Genomic_DNA"/>
</dbReference>
<comment type="catalytic activity">
    <reaction evidence="7 9">
        <text>oxaloacetate + H(+) = pyruvate + CO2</text>
        <dbReference type="Rhea" id="RHEA:15641"/>
        <dbReference type="ChEBI" id="CHEBI:15361"/>
        <dbReference type="ChEBI" id="CHEBI:15378"/>
        <dbReference type="ChEBI" id="CHEBI:16452"/>
        <dbReference type="ChEBI" id="CHEBI:16526"/>
        <dbReference type="EC" id="4.1.1.112"/>
    </reaction>
</comment>
<feature type="binding site" evidence="8">
    <location>
        <position position="181"/>
    </location>
    <ligand>
        <name>substrate</name>
    </ligand>
</feature>
<dbReference type="InterPro" id="IPR005493">
    <property type="entry name" value="RraA/RraA-like"/>
</dbReference>
<comment type="subunit">
    <text evidence="3 9">Homotrimer.</text>
</comment>
<dbReference type="GO" id="GO:0008428">
    <property type="term" value="F:ribonuclease inhibitor activity"/>
    <property type="evidence" value="ECO:0007669"/>
    <property type="project" value="InterPro"/>
</dbReference>
<keyword evidence="4 8" id="KW-0479">Metal-binding</keyword>
<dbReference type="STRING" id="1764295.A0A5B8MPX1"/>
<evidence type="ECO:0000256" key="7">
    <source>
        <dbReference type="ARBA" id="ARBA00047973"/>
    </source>
</evidence>
<evidence type="ECO:0000256" key="9">
    <source>
        <dbReference type="RuleBase" id="RU004338"/>
    </source>
</evidence>
<keyword evidence="8" id="KW-0460">Magnesium</keyword>
<comment type="catalytic activity">
    <reaction evidence="1 9">
        <text>4-hydroxy-4-methyl-2-oxoglutarate = 2 pyruvate</text>
        <dbReference type="Rhea" id="RHEA:22748"/>
        <dbReference type="ChEBI" id="CHEBI:15361"/>
        <dbReference type="ChEBI" id="CHEBI:58276"/>
        <dbReference type="EC" id="4.1.3.17"/>
    </reaction>
</comment>
<dbReference type="GO" id="GO:0008168">
    <property type="term" value="F:methyltransferase activity"/>
    <property type="evidence" value="ECO:0007669"/>
    <property type="project" value="UniProtKB-KW"/>
</dbReference>
<reference evidence="10 11" key="1">
    <citation type="submission" date="2018-07" db="EMBL/GenBank/DDBJ databases">
        <title>The complete nuclear genome of the prasinophyte Chloropicon primus (CCMP1205).</title>
        <authorList>
            <person name="Pombert J.-F."/>
            <person name="Otis C."/>
            <person name="Turmel M."/>
            <person name="Lemieux C."/>
        </authorList>
    </citation>
    <scope>NUCLEOTIDE SEQUENCE [LARGE SCALE GENOMIC DNA]</scope>
    <source>
        <strain evidence="10 11">CCMP1205</strain>
    </source>
</reference>
<evidence type="ECO:0000256" key="8">
    <source>
        <dbReference type="PIRSR" id="PIRSR605493-1"/>
    </source>
</evidence>
<accession>A0A5B8MPX1</accession>
<feature type="binding site" evidence="8">
    <location>
        <position position="182"/>
    </location>
    <ligand>
        <name>Mg(2+)</name>
        <dbReference type="ChEBI" id="CHEBI:18420"/>
    </ligand>
</feature>
<dbReference type="GO" id="GO:0032259">
    <property type="term" value="P:methylation"/>
    <property type="evidence" value="ECO:0007669"/>
    <property type="project" value="UniProtKB-KW"/>
</dbReference>
<dbReference type="InterPro" id="IPR036704">
    <property type="entry name" value="RraA/RraA-like_sf"/>
</dbReference>
<dbReference type="EC" id="4.1.1.112" evidence="9"/>
<dbReference type="GO" id="GO:0046872">
    <property type="term" value="F:metal ion binding"/>
    <property type="evidence" value="ECO:0007669"/>
    <property type="project" value="UniProtKB-KW"/>
</dbReference>
<dbReference type="Proteomes" id="UP000316726">
    <property type="component" value="Chromosome 7"/>
</dbReference>
<evidence type="ECO:0000313" key="11">
    <source>
        <dbReference type="Proteomes" id="UP000316726"/>
    </source>
</evidence>
<evidence type="ECO:0000256" key="1">
    <source>
        <dbReference type="ARBA" id="ARBA00001342"/>
    </source>
</evidence>
<comment type="similarity">
    <text evidence="2 9">Belongs to the class II aldolase/RraA-like family.</text>
</comment>
<evidence type="ECO:0000256" key="6">
    <source>
        <dbReference type="ARBA" id="ARBA00025046"/>
    </source>
</evidence>
<dbReference type="EC" id="4.1.3.17" evidence="9"/>